<gene>
    <name evidence="1" type="ORF">KPL71_014628</name>
</gene>
<comment type="caution">
    <text evidence="1">The sequence shown here is derived from an EMBL/GenBank/DDBJ whole genome shotgun (WGS) entry which is preliminary data.</text>
</comment>
<name>A0ACB8KCW7_CITSI</name>
<keyword evidence="1" id="KW-0548">Nucleotidyltransferase</keyword>
<evidence type="ECO:0000313" key="1">
    <source>
        <dbReference type="EMBL" id="KAH9752247.1"/>
    </source>
</evidence>
<keyword evidence="1" id="KW-0695">RNA-directed DNA polymerase</keyword>
<keyword evidence="1" id="KW-0808">Transferase</keyword>
<keyword evidence="2" id="KW-1185">Reference proteome</keyword>
<protein>
    <submittedName>
        <fullName evidence="1">Reverse transcriptase/RNA-dependent DNA polymerase</fullName>
    </submittedName>
</protein>
<dbReference type="Proteomes" id="UP000829398">
    <property type="component" value="Chromosome 5"/>
</dbReference>
<accession>A0ACB8KCW7</accession>
<proteinExistence type="predicted"/>
<sequence length="765" mass="87796">MEVLGFSTNWVDLIMRCITTPSFSVLINGAPKGLIQPQRGLRQGCPLSPYLFILCAEVFSSMMTQAEENKLIKGLSFSKELSISHLLFADDSLIFTRATFEDCSNLKKIFDCYAEASGQIFNYDKSFMFFSGRTQPAQIAAIKNLFQLQVVSQHERYLGLPSMVGRKKLNFFNSIKLKVLSKISNWQSRMFSRGGKEVLIKAVAQVVPVYAMSVFKLPVRRCEDIQRAIARFWWRSKQNQRSIHWAKWESLCQAKCRGGLGFRDLTCFNQALVAKQGWRIIQNPNSMVAKVLKARYFKGTDFLRANLGSNPSFIWRSILWGRQIINEGLRWRIGDGRSAQIYHSRWIPRLKTFKPFSPPKLPLESTISELIDVENQWKELLVQQSFVEEDVQQILKIPLPRNPSPDQPLWHFDKRGEYTVKSGYQVALNQKFPDQPSSLKRNQTSWSIIWNTELPEKIKFFMWRMVKNLLPTATNLWRRKTLQSPWCQRCQRTEVTMAHAIFKCKVVQKTWSLTDHGNEIKEARCEDVASMLIEMANKKCKTDMELIFSLCWVVWHSRNLHILRNKMEDPQILVARAKAVVNSYKKIRQPELQSNLGKKAISSQQWKQPPAGHFKLNVDAAVREEQDKEGLGVVIRNSEGKCVAAAMKPSTFSGSVAFAEAEATKLGLEIAESAGCMPLIIETDSQEVVDLVLNRKSIRTEIFWIISEIQERIKRLQQAKIQYESRNCNGVAHSLAKAALEQDSFVSWLDNIVGKICSLKAYVFI</sequence>
<organism evidence="1 2">
    <name type="scientific">Citrus sinensis</name>
    <name type="common">Sweet orange</name>
    <name type="synonym">Citrus aurantium var. sinensis</name>
    <dbReference type="NCBI Taxonomy" id="2711"/>
    <lineage>
        <taxon>Eukaryota</taxon>
        <taxon>Viridiplantae</taxon>
        <taxon>Streptophyta</taxon>
        <taxon>Embryophyta</taxon>
        <taxon>Tracheophyta</taxon>
        <taxon>Spermatophyta</taxon>
        <taxon>Magnoliopsida</taxon>
        <taxon>eudicotyledons</taxon>
        <taxon>Gunneridae</taxon>
        <taxon>Pentapetalae</taxon>
        <taxon>rosids</taxon>
        <taxon>malvids</taxon>
        <taxon>Sapindales</taxon>
        <taxon>Rutaceae</taxon>
        <taxon>Aurantioideae</taxon>
        <taxon>Citrus</taxon>
    </lineage>
</organism>
<evidence type="ECO:0000313" key="2">
    <source>
        <dbReference type="Proteomes" id="UP000829398"/>
    </source>
</evidence>
<reference evidence="2" key="1">
    <citation type="journal article" date="2023" name="Hortic. Res.">
        <title>A chromosome-level phased genome enabling allele-level studies in sweet orange: a case study on citrus Huanglongbing tolerance.</title>
        <authorList>
            <person name="Wu B."/>
            <person name="Yu Q."/>
            <person name="Deng Z."/>
            <person name="Duan Y."/>
            <person name="Luo F."/>
            <person name="Gmitter F. Jr."/>
        </authorList>
    </citation>
    <scope>NUCLEOTIDE SEQUENCE [LARGE SCALE GENOMIC DNA]</scope>
    <source>
        <strain evidence="2">cv. Valencia</strain>
    </source>
</reference>
<dbReference type="EMBL" id="CM039174">
    <property type="protein sequence ID" value="KAH9752247.1"/>
    <property type="molecule type" value="Genomic_DNA"/>
</dbReference>